<dbReference type="InterPro" id="IPR050270">
    <property type="entry name" value="DegV_domain_contain"/>
</dbReference>
<dbReference type="Pfam" id="PF02645">
    <property type="entry name" value="DegV"/>
    <property type="match status" value="1"/>
</dbReference>
<dbReference type="Gene3D" id="3.40.50.10170">
    <property type="match status" value="1"/>
</dbReference>
<dbReference type="NCBIfam" id="TIGR00762">
    <property type="entry name" value="DegV"/>
    <property type="match status" value="1"/>
</dbReference>
<gene>
    <name evidence="2" type="ORF">MNKW57_12110</name>
</gene>
<reference evidence="2 3" key="1">
    <citation type="submission" date="2023-04" db="EMBL/GenBank/DDBJ databases">
        <title>Marinobulbifer ophiurae gen. nov., sp. Nov., isolate from tissue of brittle star Ophioplocus japonicus.</title>
        <authorList>
            <person name="Kawano K."/>
            <person name="Sawayama S."/>
            <person name="Nakagawa S."/>
        </authorList>
    </citation>
    <scope>NUCLEOTIDE SEQUENCE [LARGE SCALE GENOMIC DNA]</scope>
    <source>
        <strain evidence="2 3">NKW57</strain>
    </source>
</reference>
<name>A0ABQ6LXT0_9GAMM</name>
<keyword evidence="1" id="KW-0446">Lipid-binding</keyword>
<accession>A0ABQ6LXT0</accession>
<proteinExistence type="predicted"/>
<dbReference type="InterPro" id="IPR003797">
    <property type="entry name" value="DegV"/>
</dbReference>
<dbReference type="RefSeq" id="WP_285763512.1">
    <property type="nucleotide sequence ID" value="NZ_BSYJ01000002.1"/>
</dbReference>
<comment type="caution">
    <text evidence="2">The sequence shown here is derived from an EMBL/GenBank/DDBJ whole genome shotgun (WGS) entry which is preliminary data.</text>
</comment>
<evidence type="ECO:0000313" key="2">
    <source>
        <dbReference type="EMBL" id="GMG86890.1"/>
    </source>
</evidence>
<protein>
    <submittedName>
        <fullName evidence="2">DegV family protein</fullName>
    </submittedName>
</protein>
<sequence>MVQLVVDSGCDLPDEFLRKFNIPVLPHTVSFGKEEFGDQRNPAQMSHFYTMSLVDSSHQIVTGPAPEPEIEAILQRLRKTADRDIVVQTINSTNSPTYANLRKVASKMNDGQESAQVHPVDSHTLFSGQGLLALYTLSLIQKGFSGEEIREKAETFGRKTWGFAAIKDVYYLRKRARSKNEDSVGWLKAMMARLFDLHPIIGIHHEQTAVQATTRGFDQCTEKLFDLAIEKIQQGKLILPAVVVSIAGKLEDIDKTPGFRRFEAVAREHKVKVYKSLMSLSGGINLGPGTVALALAEEDK</sequence>
<dbReference type="PANTHER" id="PTHR33434">
    <property type="entry name" value="DEGV DOMAIN-CONTAINING PROTEIN DR_1986-RELATED"/>
    <property type="match status" value="1"/>
</dbReference>
<dbReference type="InterPro" id="IPR043168">
    <property type="entry name" value="DegV_C"/>
</dbReference>
<organism evidence="2 3">
    <name type="scientific">Biformimicrobium ophioploci</name>
    <dbReference type="NCBI Taxonomy" id="3036711"/>
    <lineage>
        <taxon>Bacteria</taxon>
        <taxon>Pseudomonadati</taxon>
        <taxon>Pseudomonadota</taxon>
        <taxon>Gammaproteobacteria</taxon>
        <taxon>Cellvibrionales</taxon>
        <taxon>Microbulbiferaceae</taxon>
        <taxon>Biformimicrobium</taxon>
    </lineage>
</organism>
<dbReference type="PROSITE" id="PS51482">
    <property type="entry name" value="DEGV"/>
    <property type="match status" value="1"/>
</dbReference>
<dbReference type="SUPFAM" id="SSF82549">
    <property type="entry name" value="DAK1/DegV-like"/>
    <property type="match status" value="1"/>
</dbReference>
<dbReference type="PANTHER" id="PTHR33434:SF2">
    <property type="entry name" value="FATTY ACID-BINDING PROTEIN TM_1468"/>
    <property type="match status" value="1"/>
</dbReference>
<dbReference type="Gene3D" id="3.30.1180.10">
    <property type="match status" value="1"/>
</dbReference>
<dbReference type="Proteomes" id="UP001224392">
    <property type="component" value="Unassembled WGS sequence"/>
</dbReference>
<evidence type="ECO:0000313" key="3">
    <source>
        <dbReference type="Proteomes" id="UP001224392"/>
    </source>
</evidence>
<dbReference type="EMBL" id="BSYJ01000002">
    <property type="protein sequence ID" value="GMG86890.1"/>
    <property type="molecule type" value="Genomic_DNA"/>
</dbReference>
<keyword evidence="3" id="KW-1185">Reference proteome</keyword>
<evidence type="ECO:0000256" key="1">
    <source>
        <dbReference type="ARBA" id="ARBA00023121"/>
    </source>
</evidence>